<comment type="subcellular location">
    <subcellularLocation>
        <location evidence="1">Cell membrane</location>
        <topology evidence="1">Peripheral membrane protein</topology>
    </subcellularLocation>
</comment>
<dbReference type="InterPro" id="IPR017871">
    <property type="entry name" value="ABC_transporter-like_CS"/>
</dbReference>
<dbReference type="EMBL" id="JBHSED010000074">
    <property type="protein sequence ID" value="MFC4307335.1"/>
    <property type="molecule type" value="Genomic_DNA"/>
</dbReference>
<keyword evidence="3" id="KW-0813">Transport</keyword>
<comment type="similarity">
    <text evidence="2">Belongs to the ABC transporter superfamily.</text>
</comment>
<evidence type="ECO:0000256" key="4">
    <source>
        <dbReference type="ARBA" id="ARBA00022475"/>
    </source>
</evidence>
<evidence type="ECO:0000313" key="10">
    <source>
        <dbReference type="EMBL" id="MFC4307335.1"/>
    </source>
</evidence>
<feature type="domain" description="ABC transporter" evidence="9">
    <location>
        <begin position="10"/>
        <end position="239"/>
    </location>
</feature>
<keyword evidence="7" id="KW-1278">Translocase</keyword>
<gene>
    <name evidence="10" type="ORF">ACFO1S_28310</name>
</gene>
<evidence type="ECO:0000256" key="1">
    <source>
        <dbReference type="ARBA" id="ARBA00004202"/>
    </source>
</evidence>
<evidence type="ECO:0000256" key="2">
    <source>
        <dbReference type="ARBA" id="ARBA00005417"/>
    </source>
</evidence>
<keyword evidence="5" id="KW-0547">Nucleotide-binding</keyword>
<dbReference type="InterPro" id="IPR003593">
    <property type="entry name" value="AAA+_ATPase"/>
</dbReference>
<dbReference type="SUPFAM" id="SSF52540">
    <property type="entry name" value="P-loop containing nucleoside triphosphate hydrolases"/>
    <property type="match status" value="1"/>
</dbReference>
<dbReference type="Pfam" id="PF00005">
    <property type="entry name" value="ABC_tran"/>
    <property type="match status" value="1"/>
</dbReference>
<dbReference type="InterPro" id="IPR027417">
    <property type="entry name" value="P-loop_NTPase"/>
</dbReference>
<dbReference type="RefSeq" id="WP_204603069.1">
    <property type="nucleotide sequence ID" value="NZ_JBHSED010000074.1"/>
</dbReference>
<sequence length="297" mass="32569">MFPLTSDEPLLLEEVSVYGGNEGNEDSAARLRGASLALAKGEWLAVVGINGSGKSTLARLLAGFSVERMSGFVQRGFAGEEISSIVLQQPRAQLFGETPREEVAFALEWRGIDAERREELTERALERVGLSLSADQPWHRLSGGQQQLAAIAAATACGMKLLVMDEATSMLDEENRDLVIQVVREIHREGTAVLWVTQRLDELEAEDRVVAIDSGRIAYDGGARAFLYGEPGSAGRDAPPEAVSPCLRAGLRLPYLMELALELRRLGKLNDPLPMTEREWQRVWGNIGNDETARGER</sequence>
<keyword evidence="11" id="KW-1185">Reference proteome</keyword>
<dbReference type="PANTHER" id="PTHR43553:SF24">
    <property type="entry name" value="ENERGY-COUPLING FACTOR TRANSPORTER ATP-BINDING PROTEIN ECFA1"/>
    <property type="match status" value="1"/>
</dbReference>
<evidence type="ECO:0000259" key="9">
    <source>
        <dbReference type="PROSITE" id="PS50893"/>
    </source>
</evidence>
<dbReference type="Gene3D" id="3.40.50.300">
    <property type="entry name" value="P-loop containing nucleotide triphosphate hydrolases"/>
    <property type="match status" value="1"/>
</dbReference>
<dbReference type="InterPro" id="IPR003439">
    <property type="entry name" value="ABC_transporter-like_ATP-bd"/>
</dbReference>
<reference evidence="11" key="1">
    <citation type="journal article" date="2019" name="Int. J. Syst. Evol. Microbiol.">
        <title>The Global Catalogue of Microorganisms (GCM) 10K type strain sequencing project: providing services to taxonomists for standard genome sequencing and annotation.</title>
        <authorList>
            <consortium name="The Broad Institute Genomics Platform"/>
            <consortium name="The Broad Institute Genome Sequencing Center for Infectious Disease"/>
            <person name="Wu L."/>
            <person name="Ma J."/>
        </authorList>
    </citation>
    <scope>NUCLEOTIDE SEQUENCE [LARGE SCALE GENOMIC DNA]</scope>
    <source>
        <strain evidence="11">CGMCC 4.1641</strain>
    </source>
</reference>
<organism evidence="10 11">
    <name type="scientific">Cohnella boryungensis</name>
    <dbReference type="NCBI Taxonomy" id="768479"/>
    <lineage>
        <taxon>Bacteria</taxon>
        <taxon>Bacillati</taxon>
        <taxon>Bacillota</taxon>
        <taxon>Bacilli</taxon>
        <taxon>Bacillales</taxon>
        <taxon>Paenibacillaceae</taxon>
        <taxon>Cohnella</taxon>
    </lineage>
</organism>
<dbReference type="Proteomes" id="UP001595755">
    <property type="component" value="Unassembled WGS sequence"/>
</dbReference>
<name>A0ABV8SJZ5_9BACL</name>
<protein>
    <submittedName>
        <fullName evidence="10">Energy-coupling factor ABC transporter ATP-binding protein</fullName>
    </submittedName>
</protein>
<evidence type="ECO:0000256" key="5">
    <source>
        <dbReference type="ARBA" id="ARBA00022741"/>
    </source>
</evidence>
<keyword evidence="8" id="KW-0472">Membrane</keyword>
<dbReference type="InterPro" id="IPR050095">
    <property type="entry name" value="ECF_ABC_transporter_ATP-bd"/>
</dbReference>
<comment type="caution">
    <text evidence="10">The sequence shown here is derived from an EMBL/GenBank/DDBJ whole genome shotgun (WGS) entry which is preliminary data.</text>
</comment>
<dbReference type="CDD" id="cd03225">
    <property type="entry name" value="ABC_cobalt_CbiO_domain1"/>
    <property type="match status" value="1"/>
</dbReference>
<keyword evidence="4" id="KW-1003">Cell membrane</keyword>
<dbReference type="PANTHER" id="PTHR43553">
    <property type="entry name" value="HEAVY METAL TRANSPORTER"/>
    <property type="match status" value="1"/>
</dbReference>
<dbReference type="PROSITE" id="PS50893">
    <property type="entry name" value="ABC_TRANSPORTER_2"/>
    <property type="match status" value="1"/>
</dbReference>
<evidence type="ECO:0000313" key="11">
    <source>
        <dbReference type="Proteomes" id="UP001595755"/>
    </source>
</evidence>
<keyword evidence="6 10" id="KW-0067">ATP-binding</keyword>
<evidence type="ECO:0000256" key="7">
    <source>
        <dbReference type="ARBA" id="ARBA00022967"/>
    </source>
</evidence>
<evidence type="ECO:0000256" key="3">
    <source>
        <dbReference type="ARBA" id="ARBA00022448"/>
    </source>
</evidence>
<accession>A0ABV8SJZ5</accession>
<dbReference type="SMART" id="SM00382">
    <property type="entry name" value="AAA"/>
    <property type="match status" value="1"/>
</dbReference>
<evidence type="ECO:0000256" key="6">
    <source>
        <dbReference type="ARBA" id="ARBA00022840"/>
    </source>
</evidence>
<dbReference type="GO" id="GO:0005524">
    <property type="term" value="F:ATP binding"/>
    <property type="evidence" value="ECO:0007669"/>
    <property type="project" value="UniProtKB-KW"/>
</dbReference>
<dbReference type="PROSITE" id="PS00211">
    <property type="entry name" value="ABC_TRANSPORTER_1"/>
    <property type="match status" value="1"/>
</dbReference>
<evidence type="ECO:0000256" key="8">
    <source>
        <dbReference type="ARBA" id="ARBA00023136"/>
    </source>
</evidence>
<dbReference type="InterPro" id="IPR015856">
    <property type="entry name" value="ABC_transpr_CbiO/EcfA_su"/>
</dbReference>
<proteinExistence type="inferred from homology"/>